<dbReference type="Proteomes" id="UP001153712">
    <property type="component" value="Chromosome 4"/>
</dbReference>
<keyword evidence="1 2" id="KW-0175">Coiled coil</keyword>
<protein>
    <recommendedName>
        <fullName evidence="3">ODAD1 central coiled coil region domain-containing protein</fullName>
    </recommendedName>
</protein>
<evidence type="ECO:0000313" key="5">
    <source>
        <dbReference type="Proteomes" id="UP001153712"/>
    </source>
</evidence>
<evidence type="ECO:0000256" key="2">
    <source>
        <dbReference type="SAM" id="Coils"/>
    </source>
</evidence>
<feature type="domain" description="ODAD1 central coiled coil region" evidence="3">
    <location>
        <begin position="146"/>
        <end position="424"/>
    </location>
</feature>
<gene>
    <name evidence="4" type="ORF">PHYEVI_LOCUS7709</name>
</gene>
<name>A0A9N9XTH9_PHYSR</name>
<proteinExistence type="predicted"/>
<reference evidence="4" key="1">
    <citation type="submission" date="2022-01" db="EMBL/GenBank/DDBJ databases">
        <authorList>
            <person name="King R."/>
        </authorList>
    </citation>
    <scope>NUCLEOTIDE SEQUENCE</scope>
</reference>
<dbReference type="PANTHER" id="PTHR21694:SF18">
    <property type="entry name" value="COILED-COIL DOMAIN-CONTAINING PROTEIN 63"/>
    <property type="match status" value="1"/>
</dbReference>
<evidence type="ECO:0000256" key="1">
    <source>
        <dbReference type="ARBA" id="ARBA00023054"/>
    </source>
</evidence>
<keyword evidence="5" id="KW-1185">Reference proteome</keyword>
<dbReference type="AlphaFoldDB" id="A0A9N9XTH9"/>
<sequence>MSRRKKVELTEEEKFELAKQAEQELARMCRNYTLLERNRNQKGDKGGTLLKQKRVLDIFRDEQLELLTDLRVATAGARVFEDDKNCDKIKDLLDECDEFDEEIKHQEFHLEEIEGQMTLNKKKLVDLSAKQVTDEKYYQRVVQGDKTVHKLENQLEVQVKKFCHISADNIDLREEIRYLLHERKEFNKLWDKLIENLCSGRKFMFELIEQATIAYDQREDWVNQLQLLRQKAHHDLINHINEIKTMQKKIDDDVKLQEFFSVKNQKRLMRDLEEKEKKKRRINRENMEKRLERYLQILLAVKEFANEDRVQIIANNFIAQEEENFAMFKCINSLNGDMESITDRLANLQMQIDAQQELNEVRRKQQGVKLENLQAEYKRVKEIAENKKEELRVVNDTLKDILSSINALFKMFGCKSDPIVRLLGHNQSINNYNALLYLEILERNIVEAMVGNFYKERIIEEKTSRDVLTMVEETNPPLVEPISRIVTSTPCALCLEHDQVLDVIDILQFAMTKEEAQAKVRERINDAESCLHNVSACHLPKSRQIVQKRYQ</sequence>
<dbReference type="InterPro" id="IPR051876">
    <property type="entry name" value="ODA-DC/CCD"/>
</dbReference>
<dbReference type="InterPro" id="IPR049258">
    <property type="entry name" value="ODAD1_CC"/>
</dbReference>
<dbReference type="Pfam" id="PF21773">
    <property type="entry name" value="ODAD1_CC"/>
    <property type="match status" value="1"/>
</dbReference>
<evidence type="ECO:0000259" key="3">
    <source>
        <dbReference type="Pfam" id="PF21773"/>
    </source>
</evidence>
<feature type="coiled-coil region" evidence="2">
    <location>
        <begin position="262"/>
        <end position="292"/>
    </location>
</feature>
<dbReference type="EMBL" id="OU900097">
    <property type="protein sequence ID" value="CAG9861367.1"/>
    <property type="molecule type" value="Genomic_DNA"/>
</dbReference>
<evidence type="ECO:0000313" key="4">
    <source>
        <dbReference type="EMBL" id="CAG9861367.1"/>
    </source>
</evidence>
<feature type="coiled-coil region" evidence="2">
    <location>
        <begin position="331"/>
        <end position="401"/>
    </location>
</feature>
<dbReference type="PANTHER" id="PTHR21694">
    <property type="entry name" value="COILED-COIL DOMAIN-CONTAINING PROTEIN 63"/>
    <property type="match status" value="1"/>
</dbReference>
<accession>A0A9N9XTH9</accession>
<organism evidence="4 5">
    <name type="scientific">Phyllotreta striolata</name>
    <name type="common">Striped flea beetle</name>
    <name type="synonym">Crioceris striolata</name>
    <dbReference type="NCBI Taxonomy" id="444603"/>
    <lineage>
        <taxon>Eukaryota</taxon>
        <taxon>Metazoa</taxon>
        <taxon>Ecdysozoa</taxon>
        <taxon>Arthropoda</taxon>
        <taxon>Hexapoda</taxon>
        <taxon>Insecta</taxon>
        <taxon>Pterygota</taxon>
        <taxon>Neoptera</taxon>
        <taxon>Endopterygota</taxon>
        <taxon>Coleoptera</taxon>
        <taxon>Polyphaga</taxon>
        <taxon>Cucujiformia</taxon>
        <taxon>Chrysomeloidea</taxon>
        <taxon>Chrysomelidae</taxon>
        <taxon>Galerucinae</taxon>
        <taxon>Alticini</taxon>
        <taxon>Phyllotreta</taxon>
    </lineage>
</organism>
<dbReference type="OrthoDB" id="6766775at2759"/>